<dbReference type="InterPro" id="IPR006016">
    <property type="entry name" value="UspA"/>
</dbReference>
<evidence type="ECO:0000259" key="2">
    <source>
        <dbReference type="Pfam" id="PF00582"/>
    </source>
</evidence>
<proteinExistence type="inferred from homology"/>
<dbReference type="PRINTS" id="PR01438">
    <property type="entry name" value="UNVRSLSTRESS"/>
</dbReference>
<dbReference type="PANTHER" id="PTHR46268">
    <property type="entry name" value="STRESS RESPONSE PROTEIN NHAX"/>
    <property type="match status" value="1"/>
</dbReference>
<dbReference type="InterPro" id="IPR014729">
    <property type="entry name" value="Rossmann-like_a/b/a_fold"/>
</dbReference>
<comment type="similarity">
    <text evidence="1">Belongs to the universal stress protein A family.</text>
</comment>
<dbReference type="EMBL" id="DTLB01000052">
    <property type="protein sequence ID" value="HFW33106.1"/>
    <property type="molecule type" value="Genomic_DNA"/>
</dbReference>
<feature type="domain" description="UspA" evidence="2">
    <location>
        <begin position="176"/>
        <end position="289"/>
    </location>
</feature>
<sequence>MFEKILFPTDLTRVTNSLLFAVKEFREYGTKELVIVHAIEHDPETLVEAGVDMDNFITKLRSKAEQKLEEIKKELEAYFKVSAIVVPTTNVAETISTVANEVNASLLVFGSKGKKAAIMGSTAENLVRISKVPSLVVRTKPEYGTGYYETLFKNLFNKVLVACFDGCDGKSLKIAKNGREILLLHVAELDAVLESKVEKEKLIHPLVPIPRVTEILSEYWMDAKDKLDKIKNELENEGKNVKIIIRFGSPETEIGKAATSEGASLIIVTAEKLGHMDLVVRNSEAPVLILK</sequence>
<dbReference type="SUPFAM" id="SSF52402">
    <property type="entry name" value="Adenine nucleotide alpha hydrolases-like"/>
    <property type="match status" value="2"/>
</dbReference>
<dbReference type="InterPro" id="IPR006015">
    <property type="entry name" value="Universal_stress_UspA"/>
</dbReference>
<evidence type="ECO:0000313" key="3">
    <source>
        <dbReference type="EMBL" id="HFW33106.1"/>
    </source>
</evidence>
<feature type="domain" description="UspA" evidence="2">
    <location>
        <begin position="1"/>
        <end position="138"/>
    </location>
</feature>
<dbReference type="AlphaFoldDB" id="A0A7C3RIN6"/>
<dbReference type="PANTHER" id="PTHR46268:SF26">
    <property type="entry name" value="UNIVERSAL STRESS PROTEIN MJ0577"/>
    <property type="match status" value="1"/>
</dbReference>
<accession>A0A7C3RIN6</accession>
<dbReference type="Gene3D" id="3.40.50.620">
    <property type="entry name" value="HUPs"/>
    <property type="match status" value="2"/>
</dbReference>
<gene>
    <name evidence="3" type="ORF">ENW66_09210</name>
</gene>
<reference evidence="3" key="1">
    <citation type="journal article" date="2020" name="mSystems">
        <title>Genome- and Community-Level Interaction Insights into Carbon Utilization and Element Cycling Functions of Hydrothermarchaeota in Hydrothermal Sediment.</title>
        <authorList>
            <person name="Zhou Z."/>
            <person name="Liu Y."/>
            <person name="Xu W."/>
            <person name="Pan J."/>
            <person name="Luo Z.H."/>
            <person name="Li M."/>
        </authorList>
    </citation>
    <scope>NUCLEOTIDE SEQUENCE [LARGE SCALE GENOMIC DNA]</scope>
    <source>
        <strain evidence="3">SpSt-87</strain>
    </source>
</reference>
<dbReference type="Pfam" id="PF00582">
    <property type="entry name" value="Usp"/>
    <property type="match status" value="2"/>
</dbReference>
<evidence type="ECO:0000256" key="1">
    <source>
        <dbReference type="ARBA" id="ARBA00008791"/>
    </source>
</evidence>
<organism evidence="3">
    <name type="scientific">Archaeoglobus fulgidus</name>
    <dbReference type="NCBI Taxonomy" id="2234"/>
    <lineage>
        <taxon>Archaea</taxon>
        <taxon>Methanobacteriati</taxon>
        <taxon>Methanobacteriota</taxon>
        <taxon>Archaeoglobi</taxon>
        <taxon>Archaeoglobales</taxon>
        <taxon>Archaeoglobaceae</taxon>
        <taxon>Archaeoglobus</taxon>
    </lineage>
</organism>
<dbReference type="CDD" id="cd00293">
    <property type="entry name" value="USP-like"/>
    <property type="match status" value="2"/>
</dbReference>
<name>A0A7C3RIN6_ARCFL</name>
<comment type="caution">
    <text evidence="3">The sequence shown here is derived from an EMBL/GenBank/DDBJ whole genome shotgun (WGS) entry which is preliminary data.</text>
</comment>
<protein>
    <recommendedName>
        <fullName evidence="2">UspA domain-containing protein</fullName>
    </recommendedName>
</protein>